<dbReference type="Proteomes" id="UP000015102">
    <property type="component" value="Unassembled WGS sequence"/>
</dbReference>
<protein>
    <submittedName>
        <fullName evidence="1">Uncharacterized protein</fullName>
    </submittedName>
</protein>
<organism evidence="1 2">
    <name type="scientific">Megaselia scalaris</name>
    <name type="common">Humpbacked fly</name>
    <name type="synonym">Phora scalaris</name>
    <dbReference type="NCBI Taxonomy" id="36166"/>
    <lineage>
        <taxon>Eukaryota</taxon>
        <taxon>Metazoa</taxon>
        <taxon>Ecdysozoa</taxon>
        <taxon>Arthropoda</taxon>
        <taxon>Hexapoda</taxon>
        <taxon>Insecta</taxon>
        <taxon>Pterygota</taxon>
        <taxon>Neoptera</taxon>
        <taxon>Endopterygota</taxon>
        <taxon>Diptera</taxon>
        <taxon>Brachycera</taxon>
        <taxon>Muscomorpha</taxon>
        <taxon>Platypezoidea</taxon>
        <taxon>Phoridae</taxon>
        <taxon>Megaseliini</taxon>
        <taxon>Megaselia</taxon>
    </lineage>
</organism>
<accession>T1GVY8</accession>
<sequence>MEMALLYDGVLLFAESCKSIEYFPIQLDCSNSVWDKGSTYKNYLALLNNTRKYIELCESSPKASNMITNAARYWDMLKTSMSLKGQNLMLRTISSKSKEL</sequence>
<proteinExistence type="predicted"/>
<dbReference type="AlphaFoldDB" id="T1GVY8"/>
<dbReference type="EMBL" id="CAQQ02026165">
    <property type="status" value="NOT_ANNOTATED_CDS"/>
    <property type="molecule type" value="Genomic_DNA"/>
</dbReference>
<reference evidence="2" key="1">
    <citation type="submission" date="2013-02" db="EMBL/GenBank/DDBJ databases">
        <authorList>
            <person name="Hughes D."/>
        </authorList>
    </citation>
    <scope>NUCLEOTIDE SEQUENCE</scope>
    <source>
        <strain>Durham</strain>
        <strain evidence="2">NC isolate 2 -- Noor lab</strain>
    </source>
</reference>
<dbReference type="HOGENOM" id="CLU_2309209_0_0_1"/>
<keyword evidence="2" id="KW-1185">Reference proteome</keyword>
<dbReference type="EnsemblMetazoa" id="MESCA007956-RA">
    <property type="protein sequence ID" value="MESCA007956-PA"/>
    <property type="gene ID" value="MESCA007956"/>
</dbReference>
<reference evidence="1" key="2">
    <citation type="submission" date="2015-06" db="UniProtKB">
        <authorList>
            <consortium name="EnsemblMetazoa"/>
        </authorList>
    </citation>
    <scope>IDENTIFICATION</scope>
</reference>
<evidence type="ECO:0000313" key="1">
    <source>
        <dbReference type="EnsemblMetazoa" id="MESCA007956-PA"/>
    </source>
</evidence>
<name>T1GVY8_MEGSC</name>
<evidence type="ECO:0000313" key="2">
    <source>
        <dbReference type="Proteomes" id="UP000015102"/>
    </source>
</evidence>